<dbReference type="GO" id="GO:0000155">
    <property type="term" value="F:phosphorelay sensor kinase activity"/>
    <property type="evidence" value="ECO:0007669"/>
    <property type="project" value="InterPro"/>
</dbReference>
<dbReference type="PANTHER" id="PTHR44936:SF10">
    <property type="entry name" value="SENSOR PROTEIN RSTB"/>
    <property type="match status" value="1"/>
</dbReference>
<dbReference type="Gene3D" id="3.30.565.10">
    <property type="entry name" value="Histidine kinase-like ATPase, C-terminal domain"/>
    <property type="match status" value="1"/>
</dbReference>
<dbReference type="SMART" id="SM00388">
    <property type="entry name" value="HisKA"/>
    <property type="match status" value="1"/>
</dbReference>
<evidence type="ECO:0000313" key="13">
    <source>
        <dbReference type="EMBL" id="HFC03692.1"/>
    </source>
</evidence>
<feature type="transmembrane region" description="Helical" evidence="10">
    <location>
        <begin position="6"/>
        <end position="29"/>
    </location>
</feature>
<keyword evidence="9" id="KW-0067">ATP-binding</keyword>
<evidence type="ECO:0000256" key="6">
    <source>
        <dbReference type="ARBA" id="ARBA00022679"/>
    </source>
</evidence>
<accession>A0A7V2SIW7</accession>
<dbReference type="PANTHER" id="PTHR44936">
    <property type="entry name" value="SENSOR PROTEIN CREC"/>
    <property type="match status" value="1"/>
</dbReference>
<gene>
    <name evidence="13" type="ORF">ENJ74_02355</name>
</gene>
<keyword evidence="7" id="KW-0547">Nucleotide-binding</keyword>
<dbReference type="GO" id="GO:0005886">
    <property type="term" value="C:plasma membrane"/>
    <property type="evidence" value="ECO:0007669"/>
    <property type="project" value="UniProtKB-SubCell"/>
</dbReference>
<dbReference type="SUPFAM" id="SSF47384">
    <property type="entry name" value="Homodimeric domain of signal transducing histidine kinase"/>
    <property type="match status" value="1"/>
</dbReference>
<feature type="domain" description="Histidine kinase" evidence="11">
    <location>
        <begin position="213"/>
        <end position="389"/>
    </location>
</feature>
<keyword evidence="10" id="KW-0472">Membrane</keyword>
<dbReference type="EMBL" id="DRNO01000157">
    <property type="protein sequence ID" value="HFC03692.1"/>
    <property type="molecule type" value="Genomic_DNA"/>
</dbReference>
<keyword evidence="6" id="KW-0808">Transferase</keyword>
<dbReference type="Gene3D" id="6.10.340.10">
    <property type="match status" value="1"/>
</dbReference>
<evidence type="ECO:0000256" key="7">
    <source>
        <dbReference type="ARBA" id="ARBA00022741"/>
    </source>
</evidence>
<evidence type="ECO:0000259" key="11">
    <source>
        <dbReference type="PROSITE" id="PS50109"/>
    </source>
</evidence>
<evidence type="ECO:0000256" key="2">
    <source>
        <dbReference type="ARBA" id="ARBA00004651"/>
    </source>
</evidence>
<keyword evidence="10" id="KW-0812">Transmembrane</keyword>
<evidence type="ECO:0000256" key="10">
    <source>
        <dbReference type="SAM" id="Phobius"/>
    </source>
</evidence>
<keyword evidence="8 13" id="KW-0418">Kinase</keyword>
<dbReference type="Pfam" id="PF02518">
    <property type="entry name" value="HATPase_c"/>
    <property type="match status" value="1"/>
</dbReference>
<dbReference type="InterPro" id="IPR003594">
    <property type="entry name" value="HATPase_dom"/>
</dbReference>
<protein>
    <recommendedName>
        <fullName evidence="3">histidine kinase</fullName>
        <ecNumber evidence="3">2.7.13.3</ecNumber>
    </recommendedName>
</protein>
<dbReference type="AlphaFoldDB" id="A0A7V2SIW7"/>
<evidence type="ECO:0000259" key="12">
    <source>
        <dbReference type="PROSITE" id="PS50885"/>
    </source>
</evidence>
<dbReference type="InterPro" id="IPR050980">
    <property type="entry name" value="2C_sensor_his_kinase"/>
</dbReference>
<dbReference type="Proteomes" id="UP000885722">
    <property type="component" value="Unassembled WGS sequence"/>
</dbReference>
<dbReference type="SMART" id="SM00387">
    <property type="entry name" value="HATPase_c"/>
    <property type="match status" value="1"/>
</dbReference>
<feature type="domain" description="HAMP" evidence="12">
    <location>
        <begin position="151"/>
        <end position="205"/>
    </location>
</feature>
<evidence type="ECO:0000256" key="1">
    <source>
        <dbReference type="ARBA" id="ARBA00000085"/>
    </source>
</evidence>
<sequence length="408" mass="47594">MNRHSIFFKLNLLFATALIVTLIAGGLLYRQLEHRDRMALLLKSRLILQELRRDGRLSETLLQTLDLERVPPARAARFLPRNGRQTNLRGHKRRYGRRLIRHGGEVYLLIRTPQKHLLLHARQNTFRRYLLPGLLLGAILLILSLSYWALRRTLSPMRRLEEDIRRYGRGEPLRYAERFRSGEDEISRIARAFYDSAERLKRYGEARRLFLRNLLHELNTPVTKGKLLAELSQEPRTRRMLGTIFQRLSILLEELVEVERIAAGSEPFAEREELNVKELALEACRRLYCEAEEVGMEIPEELTLFADREAMVIVIKNLLDNARKYGRDPRIGVEGGRLVIRSHGAPLKRPLEHYTEPFRQEYAEPKEEGFGLGLYIVREILERHGMALGYRHENGENLFTVGPLNREG</sequence>
<comment type="subcellular location">
    <subcellularLocation>
        <location evidence="2">Cell membrane</location>
        <topology evidence="2">Multi-pass membrane protein</topology>
    </subcellularLocation>
</comment>
<evidence type="ECO:0000256" key="5">
    <source>
        <dbReference type="ARBA" id="ARBA00022553"/>
    </source>
</evidence>
<proteinExistence type="predicted"/>
<organism evidence="13">
    <name type="scientific">Nitratifractor salsuginis</name>
    <dbReference type="NCBI Taxonomy" id="269261"/>
    <lineage>
        <taxon>Bacteria</taxon>
        <taxon>Pseudomonadati</taxon>
        <taxon>Campylobacterota</taxon>
        <taxon>Epsilonproteobacteria</taxon>
        <taxon>Campylobacterales</taxon>
        <taxon>Sulfurovaceae</taxon>
        <taxon>Nitratifractor</taxon>
    </lineage>
</organism>
<dbReference type="NCBIfam" id="NF038389">
    <property type="entry name" value="ArsS_fam_HK"/>
    <property type="match status" value="1"/>
</dbReference>
<keyword evidence="10" id="KW-1133">Transmembrane helix</keyword>
<evidence type="ECO:0000256" key="9">
    <source>
        <dbReference type="ARBA" id="ARBA00022840"/>
    </source>
</evidence>
<dbReference type="SUPFAM" id="SSF55874">
    <property type="entry name" value="ATPase domain of HSP90 chaperone/DNA topoisomerase II/histidine kinase"/>
    <property type="match status" value="1"/>
</dbReference>
<reference evidence="13" key="1">
    <citation type="journal article" date="2020" name="mSystems">
        <title>Genome- and Community-Level Interaction Insights into Carbon Utilization and Element Cycling Functions of Hydrothermarchaeota in Hydrothermal Sediment.</title>
        <authorList>
            <person name="Zhou Z."/>
            <person name="Liu Y."/>
            <person name="Xu W."/>
            <person name="Pan J."/>
            <person name="Luo Z.H."/>
            <person name="Li M."/>
        </authorList>
    </citation>
    <scope>NUCLEOTIDE SEQUENCE [LARGE SCALE GENOMIC DNA]</scope>
    <source>
        <strain evidence="13">HyVt-513</strain>
    </source>
</reference>
<feature type="transmembrane region" description="Helical" evidence="10">
    <location>
        <begin position="129"/>
        <end position="150"/>
    </location>
</feature>
<keyword evidence="5" id="KW-0597">Phosphoprotein</keyword>
<dbReference type="InterPro" id="IPR005467">
    <property type="entry name" value="His_kinase_dom"/>
</dbReference>
<dbReference type="InterPro" id="IPR036890">
    <property type="entry name" value="HATPase_C_sf"/>
</dbReference>
<dbReference type="InterPro" id="IPR003661">
    <property type="entry name" value="HisK_dim/P_dom"/>
</dbReference>
<name>A0A7V2SIW7_9BACT</name>
<evidence type="ECO:0000256" key="4">
    <source>
        <dbReference type="ARBA" id="ARBA00022475"/>
    </source>
</evidence>
<evidence type="ECO:0000256" key="8">
    <source>
        <dbReference type="ARBA" id="ARBA00022777"/>
    </source>
</evidence>
<dbReference type="InterPro" id="IPR047994">
    <property type="entry name" value="ArsS-like"/>
</dbReference>
<dbReference type="PROSITE" id="PS50885">
    <property type="entry name" value="HAMP"/>
    <property type="match status" value="1"/>
</dbReference>
<dbReference type="GO" id="GO:0005524">
    <property type="term" value="F:ATP binding"/>
    <property type="evidence" value="ECO:0007669"/>
    <property type="project" value="UniProtKB-KW"/>
</dbReference>
<dbReference type="EC" id="2.7.13.3" evidence="3"/>
<comment type="catalytic activity">
    <reaction evidence="1">
        <text>ATP + protein L-histidine = ADP + protein N-phospho-L-histidine.</text>
        <dbReference type="EC" id="2.7.13.3"/>
    </reaction>
</comment>
<keyword evidence="4" id="KW-1003">Cell membrane</keyword>
<dbReference type="PROSITE" id="PS50109">
    <property type="entry name" value="HIS_KIN"/>
    <property type="match status" value="1"/>
</dbReference>
<evidence type="ECO:0000256" key="3">
    <source>
        <dbReference type="ARBA" id="ARBA00012438"/>
    </source>
</evidence>
<dbReference type="CDD" id="cd00082">
    <property type="entry name" value="HisKA"/>
    <property type="match status" value="1"/>
</dbReference>
<dbReference type="InterPro" id="IPR003660">
    <property type="entry name" value="HAMP_dom"/>
</dbReference>
<dbReference type="InterPro" id="IPR036097">
    <property type="entry name" value="HisK_dim/P_sf"/>
</dbReference>
<comment type="caution">
    <text evidence="13">The sequence shown here is derived from an EMBL/GenBank/DDBJ whole genome shotgun (WGS) entry which is preliminary data.</text>
</comment>